<keyword evidence="6" id="KW-0498">Mitosis</keyword>
<dbReference type="GO" id="GO:0031023">
    <property type="term" value="P:microtubule organizing center organization"/>
    <property type="evidence" value="ECO:0007669"/>
    <property type="project" value="TreeGrafter"/>
</dbReference>
<dbReference type="GO" id="GO:0005874">
    <property type="term" value="C:microtubule"/>
    <property type="evidence" value="ECO:0007669"/>
    <property type="project" value="UniProtKB-KW"/>
</dbReference>
<dbReference type="PANTHER" id="PTHR19378:SF0">
    <property type="entry name" value="HAUS AUGMIN-LIKE COMPLEX SUBUNIT 3"/>
    <property type="match status" value="1"/>
</dbReference>
<dbReference type="Proteomes" id="UP000694403">
    <property type="component" value="Unplaced"/>
</dbReference>
<dbReference type="GO" id="GO:0051301">
    <property type="term" value="P:cell division"/>
    <property type="evidence" value="ECO:0007669"/>
    <property type="project" value="UniProtKB-KW"/>
</dbReference>
<dbReference type="PANTHER" id="PTHR19378">
    <property type="entry name" value="GOLGIN- RELATED"/>
    <property type="match status" value="1"/>
</dbReference>
<dbReference type="Pfam" id="PF14932">
    <property type="entry name" value="HAUS-augmin3"/>
    <property type="match status" value="1"/>
</dbReference>
<evidence type="ECO:0000256" key="5">
    <source>
        <dbReference type="ARBA" id="ARBA00022701"/>
    </source>
</evidence>
<proteinExistence type="inferred from homology"/>
<evidence type="ECO:0000256" key="3">
    <source>
        <dbReference type="ARBA" id="ARBA00022490"/>
    </source>
</evidence>
<dbReference type="InterPro" id="IPR026206">
    <property type="entry name" value="HAUS3"/>
</dbReference>
<comment type="similarity">
    <text evidence="2">Belongs to the HAUS3 family.</text>
</comment>
<dbReference type="OrthoDB" id="2159690at2759"/>
<name>A0A8C3SI27_CHESE</name>
<dbReference type="GO" id="GO:0072686">
    <property type="term" value="C:mitotic spindle"/>
    <property type="evidence" value="ECO:0007669"/>
    <property type="project" value="TreeGrafter"/>
</dbReference>
<protein>
    <submittedName>
        <fullName evidence="10">HAUS augmin like complex subunit 3</fullName>
    </submittedName>
</protein>
<evidence type="ECO:0000256" key="4">
    <source>
        <dbReference type="ARBA" id="ARBA00022618"/>
    </source>
</evidence>
<keyword evidence="3" id="KW-0963">Cytoplasm</keyword>
<dbReference type="InterPro" id="IPR032733">
    <property type="entry name" value="HAUS3_N"/>
</dbReference>
<sequence length="605" mass="69814">MNSGNQFVETLKKVGYPKAAQLNGEDFDWLFETVEDKSFLEWFCGSVNEQHVLAEKELQAFDALLKSGKPILEEEALDEVLKTCKTFDSKSSSMEEGELQKLEEEFQALQKIKNLKIHRRNKLQMMASTNSDMSLKLNDKAEEAAKILKEGQGIFTAVNTKINNELHSLTEGVKKLTFFFTFSDSEQDLSPHPVFLSQLALDKYLCQEEKSTAALTSYTKKQFFQGISELVESSNEENFQLVDISKPLICDENDEVCKERLEMARLQMAYICAQHQLIQLKAKDISINSSVQWAENYLQSLKNKTFGKEQHLEARISSLNSEISKIKKQLTQINNEILPSLVKENAQLLNMPVVKGDFDLQIARQDYYTSRQDQVCNQLLKQKASFEFLQLAYEIELRKHRDNHHQLENIIQDLKQSSKALEQRLEMMSDPLISQHAVPRNTIDSRDDASHRLYQLLEGENQKQQLFRTHEGIEQVAQKLKQDITSVQDQLAVSSQEQFLFLSKLDSDLDALCDSLYCGGNQVLLSNQELTDQLYQLEMNLNKLNQLIMDFLADVKAKRKVLETNTLHQMERKLYVYFFKDEDYLKDIVEKLEHQSQAQTIGLED</sequence>
<keyword evidence="8" id="KW-0206">Cytoskeleton</keyword>
<dbReference type="PRINTS" id="PR02089">
    <property type="entry name" value="HAUSAUGMINL3"/>
</dbReference>
<evidence type="ECO:0000256" key="7">
    <source>
        <dbReference type="ARBA" id="ARBA00023054"/>
    </source>
</evidence>
<reference evidence="10" key="2">
    <citation type="submission" date="2025-09" db="UniProtKB">
        <authorList>
            <consortium name="Ensembl"/>
        </authorList>
    </citation>
    <scope>IDENTIFICATION</scope>
</reference>
<evidence type="ECO:0000313" key="11">
    <source>
        <dbReference type="Proteomes" id="UP000694403"/>
    </source>
</evidence>
<dbReference type="Ensembl" id="ENSCSRT00000013952.1">
    <property type="protein sequence ID" value="ENSCSRP00000013406.1"/>
    <property type="gene ID" value="ENSCSRG00000010199.1"/>
</dbReference>
<reference evidence="10" key="1">
    <citation type="submission" date="2025-08" db="UniProtKB">
        <authorList>
            <consortium name="Ensembl"/>
        </authorList>
    </citation>
    <scope>IDENTIFICATION</scope>
</reference>
<comment type="subcellular location">
    <subcellularLocation>
        <location evidence="1">Cytoplasm</location>
        <location evidence="1">Cytoskeleton</location>
        <location evidence="1">Spindle</location>
    </subcellularLocation>
</comment>
<organism evidence="10 11">
    <name type="scientific">Chelydra serpentina</name>
    <name type="common">Snapping turtle</name>
    <name type="synonym">Testudo serpentina</name>
    <dbReference type="NCBI Taxonomy" id="8475"/>
    <lineage>
        <taxon>Eukaryota</taxon>
        <taxon>Metazoa</taxon>
        <taxon>Chordata</taxon>
        <taxon>Craniata</taxon>
        <taxon>Vertebrata</taxon>
        <taxon>Euteleostomi</taxon>
        <taxon>Archelosauria</taxon>
        <taxon>Testudinata</taxon>
        <taxon>Testudines</taxon>
        <taxon>Cryptodira</taxon>
        <taxon>Durocryptodira</taxon>
        <taxon>Americhelydia</taxon>
        <taxon>Chelydroidea</taxon>
        <taxon>Chelydridae</taxon>
        <taxon>Chelydra</taxon>
    </lineage>
</organism>
<keyword evidence="11" id="KW-1185">Reference proteome</keyword>
<keyword evidence="5" id="KW-0493">Microtubule</keyword>
<dbReference type="GO" id="GO:0070652">
    <property type="term" value="C:HAUS complex"/>
    <property type="evidence" value="ECO:0007669"/>
    <property type="project" value="InterPro"/>
</dbReference>
<dbReference type="GO" id="GO:0051225">
    <property type="term" value="P:spindle assembly"/>
    <property type="evidence" value="ECO:0007669"/>
    <property type="project" value="InterPro"/>
</dbReference>
<keyword evidence="9" id="KW-0131">Cell cycle</keyword>
<evidence type="ECO:0000256" key="6">
    <source>
        <dbReference type="ARBA" id="ARBA00022776"/>
    </source>
</evidence>
<evidence type="ECO:0000256" key="9">
    <source>
        <dbReference type="ARBA" id="ARBA00023306"/>
    </source>
</evidence>
<keyword evidence="7" id="KW-0175">Coiled coil</keyword>
<keyword evidence="4" id="KW-0132">Cell division</keyword>
<dbReference type="GO" id="GO:0005815">
    <property type="term" value="C:microtubule organizing center"/>
    <property type="evidence" value="ECO:0007669"/>
    <property type="project" value="TreeGrafter"/>
</dbReference>
<evidence type="ECO:0000313" key="10">
    <source>
        <dbReference type="Ensembl" id="ENSCSRP00000013406.1"/>
    </source>
</evidence>
<accession>A0A8C3SI27</accession>
<dbReference type="AlphaFoldDB" id="A0A8C3SI27"/>
<evidence type="ECO:0000256" key="2">
    <source>
        <dbReference type="ARBA" id="ARBA00009645"/>
    </source>
</evidence>
<evidence type="ECO:0000256" key="8">
    <source>
        <dbReference type="ARBA" id="ARBA00023212"/>
    </source>
</evidence>
<evidence type="ECO:0000256" key="1">
    <source>
        <dbReference type="ARBA" id="ARBA00004186"/>
    </source>
</evidence>